<reference evidence="1" key="1">
    <citation type="submission" date="2020-06" db="EMBL/GenBank/DDBJ databases">
        <authorList>
            <consortium name="Plant Systems Biology data submission"/>
        </authorList>
    </citation>
    <scope>NUCLEOTIDE SEQUENCE</scope>
    <source>
        <strain evidence="1">D6</strain>
    </source>
</reference>
<name>A0A9N8H3V8_9STRA</name>
<comment type="caution">
    <text evidence="1">The sequence shown here is derived from an EMBL/GenBank/DDBJ whole genome shotgun (WGS) entry which is preliminary data.</text>
</comment>
<dbReference type="AlphaFoldDB" id="A0A9N8H3V8"/>
<evidence type="ECO:0000313" key="1">
    <source>
        <dbReference type="EMBL" id="CAB9496078.1"/>
    </source>
</evidence>
<dbReference type="OrthoDB" id="43313at2759"/>
<protein>
    <submittedName>
        <fullName evidence="1">Uncharacterized protein</fullName>
    </submittedName>
</protein>
<dbReference type="Proteomes" id="UP001153069">
    <property type="component" value="Unassembled WGS sequence"/>
</dbReference>
<sequence length="437" mass="49363">MEEQWETDAKEANQEALRQIRRHVPVNVRGLSEAALSRNPSPNGMNLPKTMAKKFKRTNVLMLLRVNPSAIERMHPSSLENIRVTGLTLTERRALHAHLQPLGIAWSRNKTLDATIERRWSWYSRLRSNFQESLAVYNRHLTQYGPPNDHPYATRENPSAGCPLIGKQCPVRADKAMDYSGDYGWTEEAEYEEYGGGHDVVGNRNDPKAKAMQQPDLNDPNAKAMQQLELSKERRANERAGILKKHYKGVLYVAKANGSCEQMDEAVDRMERALTSWIKSSITKTEFTNDDTDMQVACFTNALNGLKLVVLHLAARSGMKTHGKRSAGDDGPDRRSALECGLAEEVFEYAATIFAYIKDRMDVLQVKDSRVSKTMEFLEDLLDQLHGRNVTSLGRLGVDRPERSRKPKTVLEIQEDIKNGLIQQEGSSSLDDSWVVV</sequence>
<accession>A0A9N8H3V8</accession>
<dbReference type="EMBL" id="CAICTM010000001">
    <property type="protein sequence ID" value="CAB9496078.1"/>
    <property type="molecule type" value="Genomic_DNA"/>
</dbReference>
<proteinExistence type="predicted"/>
<keyword evidence="2" id="KW-1185">Reference proteome</keyword>
<organism evidence="1 2">
    <name type="scientific">Seminavis robusta</name>
    <dbReference type="NCBI Taxonomy" id="568900"/>
    <lineage>
        <taxon>Eukaryota</taxon>
        <taxon>Sar</taxon>
        <taxon>Stramenopiles</taxon>
        <taxon>Ochrophyta</taxon>
        <taxon>Bacillariophyta</taxon>
        <taxon>Bacillariophyceae</taxon>
        <taxon>Bacillariophycidae</taxon>
        <taxon>Naviculales</taxon>
        <taxon>Naviculaceae</taxon>
        <taxon>Seminavis</taxon>
    </lineage>
</organism>
<gene>
    <name evidence="1" type="ORF">SEMRO_1_G000570.1</name>
</gene>
<evidence type="ECO:0000313" key="2">
    <source>
        <dbReference type="Proteomes" id="UP001153069"/>
    </source>
</evidence>